<dbReference type="Pfam" id="PF13360">
    <property type="entry name" value="PQQ_2"/>
    <property type="match status" value="1"/>
</dbReference>
<evidence type="ECO:0000259" key="1">
    <source>
        <dbReference type="Pfam" id="PF13360"/>
    </source>
</evidence>
<evidence type="ECO:0000313" key="2">
    <source>
        <dbReference type="EMBL" id="SVB07231.1"/>
    </source>
</evidence>
<dbReference type="SUPFAM" id="SSF50998">
    <property type="entry name" value="Quinoprotein alcohol dehydrogenase-like"/>
    <property type="match status" value="1"/>
</dbReference>
<proteinExistence type="predicted"/>
<dbReference type="AlphaFoldDB" id="A0A382B112"/>
<dbReference type="InterPro" id="IPR015943">
    <property type="entry name" value="WD40/YVTN_repeat-like_dom_sf"/>
</dbReference>
<dbReference type="PANTHER" id="PTHR34512">
    <property type="entry name" value="CELL SURFACE PROTEIN"/>
    <property type="match status" value="1"/>
</dbReference>
<dbReference type="Gene3D" id="2.40.10.480">
    <property type="match status" value="1"/>
</dbReference>
<accession>A0A382B112</accession>
<dbReference type="Gene3D" id="2.130.10.10">
    <property type="entry name" value="YVTN repeat-like/Quinoprotein amine dehydrogenase"/>
    <property type="match status" value="1"/>
</dbReference>
<sequence>MKMKTSHSLLLVILGLTFSAPAADFEKTKADNWHHWRGPSATGVSTTAKPPTQWSEDKNIQWKIAIEGYGSAAPIIWGDKVFILTAINTGKVDPSLPRPEDQPPRLFGVKHPNTVYEFVVRCFDRKTGRKIWRKTATKLIPHEGVHGDNNFASASPTTDGERLYCWFGSAGLFCYDLNGKKLWDRKLGQVKMGAYVGEGCSPVIHDGKLVIVRDHQKQSTIEVLNAKTGEPIWKKNRAEGNNWATPAIVRHGGKTQVITTASGKVRSYDLANGDLIWQCAGLTGNAIPCPVVENGVVFCMSGYKGYSLLALPLTARGDITGTDKILWRKNRGTPYIPSPVLYDGLLFYSQSNQALLTITDAKTGETHLDRERLRDVSNVYSSPVGAAGKVYITGRNGVTLVLKRAKKLEVLAQNKLKDRLDASPAIAGDQLFIRGRSFLYCIRE</sequence>
<organism evidence="2">
    <name type="scientific">marine metagenome</name>
    <dbReference type="NCBI Taxonomy" id="408172"/>
    <lineage>
        <taxon>unclassified sequences</taxon>
        <taxon>metagenomes</taxon>
        <taxon>ecological metagenomes</taxon>
    </lineage>
</organism>
<gene>
    <name evidence="2" type="ORF">METZ01_LOCUS160085</name>
</gene>
<protein>
    <recommendedName>
        <fullName evidence="1">Pyrrolo-quinoline quinone repeat domain-containing protein</fullName>
    </recommendedName>
</protein>
<dbReference type="InterPro" id="IPR002372">
    <property type="entry name" value="PQQ_rpt_dom"/>
</dbReference>
<dbReference type="InterPro" id="IPR011047">
    <property type="entry name" value="Quinoprotein_ADH-like_sf"/>
</dbReference>
<name>A0A382B112_9ZZZZ</name>
<reference evidence="2" key="1">
    <citation type="submission" date="2018-05" db="EMBL/GenBank/DDBJ databases">
        <authorList>
            <person name="Lanie J.A."/>
            <person name="Ng W.-L."/>
            <person name="Kazmierczak K.M."/>
            <person name="Andrzejewski T.M."/>
            <person name="Davidsen T.M."/>
            <person name="Wayne K.J."/>
            <person name="Tettelin H."/>
            <person name="Glass J.I."/>
            <person name="Rusch D."/>
            <person name="Podicherti R."/>
            <person name="Tsui H.-C.T."/>
            <person name="Winkler M.E."/>
        </authorList>
    </citation>
    <scope>NUCLEOTIDE SEQUENCE</scope>
</reference>
<dbReference type="EMBL" id="UINC01027644">
    <property type="protein sequence ID" value="SVB07231.1"/>
    <property type="molecule type" value="Genomic_DNA"/>
</dbReference>
<dbReference type="PANTHER" id="PTHR34512:SF30">
    <property type="entry name" value="OUTER MEMBRANE PROTEIN ASSEMBLY FACTOR BAMB"/>
    <property type="match status" value="1"/>
</dbReference>
<feature type="domain" description="Pyrrolo-quinoline quinone repeat" evidence="1">
    <location>
        <begin position="119"/>
        <end position="366"/>
    </location>
</feature>